<dbReference type="EMBL" id="VSSQ01056565">
    <property type="protein sequence ID" value="MPN10419.1"/>
    <property type="molecule type" value="Genomic_DNA"/>
</dbReference>
<accession>A0A645FAQ7</accession>
<name>A0A645FAQ7_9ZZZZ</name>
<dbReference type="PANTHER" id="PTHR43790:SF9">
    <property type="entry name" value="GALACTOFURANOSE TRANSPORTER ATP-BINDING PROTEIN YTFR"/>
    <property type="match status" value="1"/>
</dbReference>
<comment type="caution">
    <text evidence="5">The sequence shown here is derived from an EMBL/GenBank/DDBJ whole genome shotgun (WGS) entry which is preliminary data.</text>
</comment>
<evidence type="ECO:0000313" key="5">
    <source>
        <dbReference type="EMBL" id="MPN10419.1"/>
    </source>
</evidence>
<keyword evidence="1" id="KW-0813">Transport</keyword>
<gene>
    <name evidence="5" type="primary">rbsA_67</name>
    <name evidence="5" type="ORF">SDC9_157714</name>
</gene>
<proteinExistence type="predicted"/>
<evidence type="ECO:0000256" key="1">
    <source>
        <dbReference type="ARBA" id="ARBA00022448"/>
    </source>
</evidence>
<reference evidence="5" key="1">
    <citation type="submission" date="2019-08" db="EMBL/GenBank/DDBJ databases">
        <authorList>
            <person name="Kucharzyk K."/>
            <person name="Murdoch R.W."/>
            <person name="Higgins S."/>
            <person name="Loffler F."/>
        </authorList>
    </citation>
    <scope>NUCLEOTIDE SEQUENCE</scope>
</reference>
<keyword evidence="3" id="KW-0547">Nucleotide-binding</keyword>
<organism evidence="5">
    <name type="scientific">bioreactor metagenome</name>
    <dbReference type="NCBI Taxonomy" id="1076179"/>
    <lineage>
        <taxon>unclassified sequences</taxon>
        <taxon>metagenomes</taxon>
        <taxon>ecological metagenomes</taxon>
    </lineage>
</organism>
<dbReference type="Gene3D" id="3.40.50.300">
    <property type="entry name" value="P-loop containing nucleotide triphosphate hydrolases"/>
    <property type="match status" value="1"/>
</dbReference>
<dbReference type="AlphaFoldDB" id="A0A645FAQ7"/>
<keyword evidence="2" id="KW-0677">Repeat</keyword>
<dbReference type="GO" id="GO:0005524">
    <property type="term" value="F:ATP binding"/>
    <property type="evidence" value="ECO:0007669"/>
    <property type="project" value="UniProtKB-KW"/>
</dbReference>
<dbReference type="InterPro" id="IPR027417">
    <property type="entry name" value="P-loop_NTPase"/>
</dbReference>
<protein>
    <submittedName>
        <fullName evidence="5">Ribose import ATP-binding protein RbsA</fullName>
        <ecNumber evidence="5">3.6.3.17</ecNumber>
    </submittedName>
</protein>
<evidence type="ECO:0000256" key="2">
    <source>
        <dbReference type="ARBA" id="ARBA00022737"/>
    </source>
</evidence>
<keyword evidence="4 5" id="KW-0067">ATP-binding</keyword>
<dbReference type="GO" id="GO:0016787">
    <property type="term" value="F:hydrolase activity"/>
    <property type="evidence" value="ECO:0007669"/>
    <property type="project" value="UniProtKB-KW"/>
</dbReference>
<dbReference type="EC" id="3.6.3.17" evidence="5"/>
<evidence type="ECO:0000256" key="3">
    <source>
        <dbReference type="ARBA" id="ARBA00022741"/>
    </source>
</evidence>
<keyword evidence="5" id="KW-0378">Hydrolase</keyword>
<dbReference type="InterPro" id="IPR050107">
    <property type="entry name" value="ABC_carbohydrate_import_ATPase"/>
</dbReference>
<evidence type="ECO:0000256" key="4">
    <source>
        <dbReference type="ARBA" id="ARBA00022840"/>
    </source>
</evidence>
<dbReference type="PANTHER" id="PTHR43790">
    <property type="entry name" value="CARBOHYDRATE TRANSPORT ATP-BINDING PROTEIN MG119-RELATED"/>
    <property type="match status" value="1"/>
</dbReference>
<sequence>MPDISVERYLTINHEVIWGGFVIDWKETGKLAQEILDRENRTYDRKELLKNLSVSDVQLLEIVRAITIGCISVLIMDEPTSALSEKEVERLFHNIDTLKKRLYVNGWGSVDKSNHYRVPITFK</sequence>
<dbReference type="SUPFAM" id="SSF52540">
    <property type="entry name" value="P-loop containing nucleoside triphosphate hydrolases"/>
    <property type="match status" value="1"/>
</dbReference>